<sequence length="100" mass="11844">MFVQPVVKEESQHRRRQNADHHLAPDRPGVSFLPRGLLRGKWIQFMKIEKDYRHDGAQLNHYEKHFLERVGRIEPDKLIHQDHMSGAADGKPFRNPFHDT</sequence>
<gene>
    <name evidence="2" type="ORF">SDC9_199509</name>
</gene>
<organism evidence="2">
    <name type="scientific">bioreactor metagenome</name>
    <dbReference type="NCBI Taxonomy" id="1076179"/>
    <lineage>
        <taxon>unclassified sequences</taxon>
        <taxon>metagenomes</taxon>
        <taxon>ecological metagenomes</taxon>
    </lineage>
</organism>
<evidence type="ECO:0000256" key="1">
    <source>
        <dbReference type="SAM" id="MobiDB-lite"/>
    </source>
</evidence>
<evidence type="ECO:0000313" key="2">
    <source>
        <dbReference type="EMBL" id="MPN51859.1"/>
    </source>
</evidence>
<protein>
    <submittedName>
        <fullName evidence="2">Uncharacterized protein</fullName>
    </submittedName>
</protein>
<comment type="caution">
    <text evidence="2">The sequence shown here is derived from an EMBL/GenBank/DDBJ whole genome shotgun (WGS) entry which is preliminary data.</text>
</comment>
<dbReference type="AlphaFoldDB" id="A0A645IN77"/>
<proteinExistence type="predicted"/>
<name>A0A645IN77_9ZZZZ</name>
<dbReference type="EMBL" id="VSSQ01117390">
    <property type="protein sequence ID" value="MPN51859.1"/>
    <property type="molecule type" value="Genomic_DNA"/>
</dbReference>
<feature type="compositionally biased region" description="Basic and acidic residues" evidence="1">
    <location>
        <begin position="7"/>
        <end position="25"/>
    </location>
</feature>
<reference evidence="2" key="1">
    <citation type="submission" date="2019-08" db="EMBL/GenBank/DDBJ databases">
        <authorList>
            <person name="Kucharzyk K."/>
            <person name="Murdoch R.W."/>
            <person name="Higgins S."/>
            <person name="Loffler F."/>
        </authorList>
    </citation>
    <scope>NUCLEOTIDE SEQUENCE</scope>
</reference>
<feature type="region of interest" description="Disordered" evidence="1">
    <location>
        <begin position="1"/>
        <end position="28"/>
    </location>
</feature>
<accession>A0A645IN77</accession>